<comment type="caution">
    <text evidence="1">The sequence shown here is derived from an EMBL/GenBank/DDBJ whole genome shotgun (WGS) entry which is preliminary data.</text>
</comment>
<keyword evidence="2" id="KW-1185">Reference proteome</keyword>
<name>A0A934IGG4_9RHOB</name>
<protein>
    <submittedName>
        <fullName evidence="1">Uncharacterized protein</fullName>
    </submittedName>
</protein>
<proteinExistence type="predicted"/>
<evidence type="ECO:0000313" key="1">
    <source>
        <dbReference type="EMBL" id="MBJ3763942.1"/>
    </source>
</evidence>
<gene>
    <name evidence="1" type="ORF">ILP92_14410</name>
</gene>
<dbReference type="RefSeq" id="WP_198917113.1">
    <property type="nucleotide sequence ID" value="NZ_JAEKPD010000015.1"/>
</dbReference>
<dbReference type="AlphaFoldDB" id="A0A934IGG4"/>
<organism evidence="1 2">
    <name type="scientific">Palleronia pontilimi</name>
    <dbReference type="NCBI Taxonomy" id="1964209"/>
    <lineage>
        <taxon>Bacteria</taxon>
        <taxon>Pseudomonadati</taxon>
        <taxon>Pseudomonadota</taxon>
        <taxon>Alphaproteobacteria</taxon>
        <taxon>Rhodobacterales</taxon>
        <taxon>Roseobacteraceae</taxon>
        <taxon>Palleronia</taxon>
    </lineage>
</organism>
<sequence length="64" mass="6805">MKNEWFLDVLTDLKSFAEANDLCAVAAKLDEVQMTALAELLGADEARASGSQVSYETAGSGTIH</sequence>
<dbReference type="EMBL" id="JAEKPD010000015">
    <property type="protein sequence ID" value="MBJ3763942.1"/>
    <property type="molecule type" value="Genomic_DNA"/>
</dbReference>
<accession>A0A934IGG4</accession>
<evidence type="ECO:0000313" key="2">
    <source>
        <dbReference type="Proteomes" id="UP000642488"/>
    </source>
</evidence>
<reference evidence="1" key="1">
    <citation type="submission" date="2020-12" db="EMBL/GenBank/DDBJ databases">
        <title>Bacterial taxonomy.</title>
        <authorList>
            <person name="Pan X."/>
        </authorList>
    </citation>
    <scope>NUCLEOTIDE SEQUENCE</scope>
    <source>
        <strain evidence="1">KCTC 52957</strain>
    </source>
</reference>
<dbReference type="Proteomes" id="UP000642488">
    <property type="component" value="Unassembled WGS sequence"/>
</dbReference>